<keyword evidence="1" id="KW-1133">Transmembrane helix</keyword>
<proteinExistence type="predicted"/>
<evidence type="ECO:0000313" key="2">
    <source>
        <dbReference type="EMBL" id="AGR61040.1"/>
    </source>
</evidence>
<organism evidence="2 3">
    <name type="scientific">Salmonella bongori N268-08</name>
    <dbReference type="NCBI Taxonomy" id="1197719"/>
    <lineage>
        <taxon>Bacteria</taxon>
        <taxon>Pseudomonadati</taxon>
        <taxon>Pseudomonadota</taxon>
        <taxon>Gammaproteobacteria</taxon>
        <taxon>Enterobacterales</taxon>
        <taxon>Enterobacteriaceae</taxon>
        <taxon>Salmonella</taxon>
    </lineage>
</organism>
<dbReference type="HOGENOM" id="CLU_209850_0_0_6"/>
<gene>
    <name evidence="2" type="ORF">A464_3856</name>
</gene>
<sequence>MFVTYFIYIKNGGFFYSVLYGIITSLIIFFLIGFFIVNIYGS</sequence>
<evidence type="ECO:0000256" key="1">
    <source>
        <dbReference type="SAM" id="Phobius"/>
    </source>
</evidence>
<feature type="transmembrane region" description="Helical" evidence="1">
    <location>
        <begin position="14"/>
        <end position="40"/>
    </location>
</feature>
<keyword evidence="1" id="KW-0812">Transmembrane</keyword>
<keyword evidence="1" id="KW-0472">Membrane</keyword>
<name>S5NEK1_SALBN</name>
<accession>S5NEK1</accession>
<dbReference type="AlphaFoldDB" id="S5NEK1"/>
<dbReference type="PATRIC" id="fig|1197719.3.peg.3845"/>
<reference evidence="2 3" key="1">
    <citation type="submission" date="2013-07" db="EMBL/GenBank/DDBJ databases">
        <title>Genome sequence of Salmonella bongori N268-08 - a rare clinical isolate.</title>
        <authorList>
            <person name="Marti R."/>
            <person name="Hagens S."/>
            <person name="Loessner M.J."/>
            <person name="Klumpp J."/>
        </authorList>
    </citation>
    <scope>NUCLEOTIDE SEQUENCE [LARGE SCALE GENOMIC DNA]</scope>
    <source>
        <strain evidence="2 3">N268-08</strain>
    </source>
</reference>
<dbReference type="Proteomes" id="UP000015042">
    <property type="component" value="Chromosome"/>
</dbReference>
<protein>
    <submittedName>
        <fullName evidence="2">Uncharacterized protein</fullName>
    </submittedName>
</protein>
<evidence type="ECO:0000313" key="3">
    <source>
        <dbReference type="Proteomes" id="UP000015042"/>
    </source>
</evidence>
<dbReference type="KEGG" id="sbz:A464_3856"/>
<dbReference type="EMBL" id="CP006608">
    <property type="protein sequence ID" value="AGR61040.1"/>
    <property type="molecule type" value="Genomic_DNA"/>
</dbReference>